<evidence type="ECO:0000256" key="7">
    <source>
        <dbReference type="ARBA" id="ARBA00023098"/>
    </source>
</evidence>
<dbReference type="SUPFAM" id="SSF51735">
    <property type="entry name" value="NAD(P)-binding Rossmann-fold domains"/>
    <property type="match status" value="1"/>
</dbReference>
<dbReference type="Proteomes" id="UP001152320">
    <property type="component" value="Chromosome 22"/>
</dbReference>
<keyword evidence="7" id="KW-0443">Lipid metabolism</keyword>
<comment type="similarity">
    <text evidence="2 12">Belongs to the short-chain dehydrogenases/reductases (SDR) family.</text>
</comment>
<dbReference type="AlphaFoldDB" id="A0A9Q0YFX0"/>
<dbReference type="OrthoDB" id="10253736at2759"/>
<comment type="subcellular location">
    <subcellularLocation>
        <location evidence="1">Membrane</location>
        <topology evidence="1">Multi-pass membrane protein</topology>
    </subcellularLocation>
</comment>
<keyword evidence="8" id="KW-0472">Membrane</keyword>
<comment type="caution">
    <text evidence="13">The sequence shown here is derived from an EMBL/GenBank/DDBJ whole genome shotgun (WGS) entry which is preliminary data.</text>
</comment>
<evidence type="ECO:0000256" key="2">
    <source>
        <dbReference type="ARBA" id="ARBA00006484"/>
    </source>
</evidence>
<keyword evidence="3" id="KW-0812">Transmembrane</keyword>
<dbReference type="FunFam" id="3.40.50.720:FF:000131">
    <property type="entry name" value="Short-chain dehydrogenase/reductase 3"/>
    <property type="match status" value="1"/>
</dbReference>
<gene>
    <name evidence="13" type="ORF">HOLleu_40505</name>
</gene>
<name>A0A9Q0YFX0_HOLLE</name>
<evidence type="ECO:0000313" key="13">
    <source>
        <dbReference type="EMBL" id="KAJ8020816.1"/>
    </source>
</evidence>
<evidence type="ECO:0000256" key="6">
    <source>
        <dbReference type="ARBA" id="ARBA00023002"/>
    </source>
</evidence>
<evidence type="ECO:0000256" key="4">
    <source>
        <dbReference type="ARBA" id="ARBA00022857"/>
    </source>
</evidence>
<keyword evidence="14" id="KW-1185">Reference proteome</keyword>
<dbReference type="CDD" id="cd05339">
    <property type="entry name" value="17beta-HSDXI-like_SDR_c"/>
    <property type="match status" value="1"/>
</dbReference>
<dbReference type="Gene3D" id="3.40.50.720">
    <property type="entry name" value="NAD(P)-binding Rossmann-like Domain"/>
    <property type="match status" value="1"/>
</dbReference>
<accession>A0A9Q0YFX0</accession>
<evidence type="ECO:0000256" key="9">
    <source>
        <dbReference type="ARBA" id="ARBA00059620"/>
    </source>
</evidence>
<keyword evidence="5" id="KW-1133">Transmembrane helix</keyword>
<evidence type="ECO:0000256" key="5">
    <source>
        <dbReference type="ARBA" id="ARBA00022989"/>
    </source>
</evidence>
<reference evidence="13" key="1">
    <citation type="submission" date="2021-10" db="EMBL/GenBank/DDBJ databases">
        <title>Tropical sea cucumber genome reveals ecological adaptation and Cuvierian tubules defense mechanism.</title>
        <authorList>
            <person name="Chen T."/>
        </authorList>
    </citation>
    <scope>NUCLEOTIDE SEQUENCE</scope>
    <source>
        <strain evidence="13">Nanhai2018</strain>
        <tissue evidence="13">Muscle</tissue>
    </source>
</reference>
<evidence type="ECO:0000256" key="12">
    <source>
        <dbReference type="RuleBase" id="RU000363"/>
    </source>
</evidence>
<dbReference type="EMBL" id="JAIZAY010000022">
    <property type="protein sequence ID" value="KAJ8020816.1"/>
    <property type="molecule type" value="Genomic_DNA"/>
</dbReference>
<keyword evidence="6" id="KW-0560">Oxidoreductase</keyword>
<dbReference type="PANTHER" id="PTHR24322:SF746">
    <property type="entry name" value="SHORT CHAIN DEHYDROGENASE_REDUCTASE FAMILY 16C MEMBER 5"/>
    <property type="match status" value="1"/>
</dbReference>
<dbReference type="GO" id="GO:0016020">
    <property type="term" value="C:membrane"/>
    <property type="evidence" value="ECO:0007669"/>
    <property type="project" value="UniProtKB-SubCell"/>
</dbReference>
<evidence type="ECO:0000256" key="3">
    <source>
        <dbReference type="ARBA" id="ARBA00022692"/>
    </source>
</evidence>
<dbReference type="PANTHER" id="PTHR24322">
    <property type="entry name" value="PKSB"/>
    <property type="match status" value="1"/>
</dbReference>
<evidence type="ECO:0000313" key="14">
    <source>
        <dbReference type="Proteomes" id="UP001152320"/>
    </source>
</evidence>
<dbReference type="InterPro" id="IPR002347">
    <property type="entry name" value="SDR_fam"/>
</dbReference>
<comment type="function">
    <text evidence="9">Catalyzes the reduction of all-trans-retinal to all-trans-retinol in the presence of NADPH.</text>
</comment>
<evidence type="ECO:0000256" key="10">
    <source>
        <dbReference type="ARBA" id="ARBA00068717"/>
    </source>
</evidence>
<dbReference type="InterPro" id="IPR036291">
    <property type="entry name" value="NAD(P)-bd_dom_sf"/>
</dbReference>
<dbReference type="GO" id="GO:0005811">
    <property type="term" value="C:lipid droplet"/>
    <property type="evidence" value="ECO:0007669"/>
    <property type="project" value="TreeGrafter"/>
</dbReference>
<dbReference type="PRINTS" id="PR00081">
    <property type="entry name" value="GDHRDH"/>
</dbReference>
<sequence length="314" mass="35200">MSLVSGIVFIFQLLWLLLTMLYHSIVALVCFCVPNFLRPKKDVSNEIVLVTGGACGFGRLYALEFTKRGATVILWDINEDGAREVAKECNDLGGKAYTYKVNVSNSEEVYKVAADVKADVGDVTILVNNAGVVHGKKLLEAPDYLLHRTIDVNVKAAFWLYKAFAPSMLENNHGHIVTMASVGGFVGVWNLADYCASKFAICGLEEAMYYDMRLYEKRGVHTTIIHPFFMNTGMFAGVEVGHPSFLPMIEPEHAMKNCMDAILTNQRYVYLPGWLFRPFFILKPIIPADALTASNLFFKFDKQMDTYTGREKTD</sequence>
<dbReference type="Pfam" id="PF00106">
    <property type="entry name" value="adh_short"/>
    <property type="match status" value="1"/>
</dbReference>
<dbReference type="PRINTS" id="PR00080">
    <property type="entry name" value="SDRFAMILY"/>
</dbReference>
<keyword evidence="4" id="KW-0521">NADP</keyword>
<protein>
    <recommendedName>
        <fullName evidence="10">Short-chain dehydrogenase/reductase 3</fullName>
    </recommendedName>
    <alternativeName>
        <fullName evidence="11">Retinal short-chain dehydrogenase/reductase 1</fullName>
    </alternativeName>
</protein>
<dbReference type="GO" id="GO:0052650">
    <property type="term" value="F:all-trans-retinol dehydrogenase (NADP+) activity"/>
    <property type="evidence" value="ECO:0007669"/>
    <property type="project" value="UniProtKB-ARBA"/>
</dbReference>
<organism evidence="13 14">
    <name type="scientific">Holothuria leucospilota</name>
    <name type="common">Black long sea cucumber</name>
    <name type="synonym">Mertensiothuria leucospilota</name>
    <dbReference type="NCBI Taxonomy" id="206669"/>
    <lineage>
        <taxon>Eukaryota</taxon>
        <taxon>Metazoa</taxon>
        <taxon>Echinodermata</taxon>
        <taxon>Eleutherozoa</taxon>
        <taxon>Echinozoa</taxon>
        <taxon>Holothuroidea</taxon>
        <taxon>Aspidochirotacea</taxon>
        <taxon>Aspidochirotida</taxon>
        <taxon>Holothuriidae</taxon>
        <taxon>Holothuria</taxon>
    </lineage>
</organism>
<proteinExistence type="inferred from homology"/>
<evidence type="ECO:0000256" key="11">
    <source>
        <dbReference type="ARBA" id="ARBA00082544"/>
    </source>
</evidence>
<evidence type="ECO:0000256" key="1">
    <source>
        <dbReference type="ARBA" id="ARBA00004141"/>
    </source>
</evidence>
<evidence type="ECO:0000256" key="8">
    <source>
        <dbReference type="ARBA" id="ARBA00023136"/>
    </source>
</evidence>